<dbReference type="GO" id="GO:0016020">
    <property type="term" value="C:membrane"/>
    <property type="evidence" value="ECO:0007669"/>
    <property type="project" value="UniProtKB-SubCell"/>
</dbReference>
<feature type="repeat" description="Solcar" evidence="8">
    <location>
        <begin position="9"/>
        <end position="92"/>
    </location>
</feature>
<evidence type="ECO:0000256" key="1">
    <source>
        <dbReference type="ARBA" id="ARBA00004141"/>
    </source>
</evidence>
<feature type="repeat" description="Solcar" evidence="8">
    <location>
        <begin position="192"/>
        <end position="273"/>
    </location>
</feature>
<sequence>MAPNGSTELPTLTRFGFIAASSAVAESVTFPIDFAKTRMQLTVGRRGFFEALFGCVRQEGFSAVYAALPAAVVRHWVYSTIRISLYEDLRNLAADGSGGSSTSVKIAASLVAGGTAQFCASPTDRVKVLVVQNGGRESVFRVAAGIARVEGFAGFYRGVLPNVTRAALVNIGELATYDTAKRFVLDKFELDDGVVAHTMSAFCSGFVASLCSTPADVVKSRVMGGKMSSWECVKTTMVREGPLAFYKGFIPNWTRLGPWQLCFWVSYEQLRQATGYSGF</sequence>
<evidence type="ECO:0000256" key="3">
    <source>
        <dbReference type="ARBA" id="ARBA00022448"/>
    </source>
</evidence>
<reference evidence="10" key="1">
    <citation type="submission" date="2021-01" db="EMBL/GenBank/DDBJ databases">
        <authorList>
            <person name="Corre E."/>
            <person name="Pelletier E."/>
            <person name="Niang G."/>
            <person name="Scheremetjew M."/>
            <person name="Finn R."/>
            <person name="Kale V."/>
            <person name="Holt S."/>
            <person name="Cochrane G."/>
            <person name="Meng A."/>
            <person name="Brown T."/>
            <person name="Cohen L."/>
        </authorList>
    </citation>
    <scope>NUCLEOTIDE SEQUENCE</scope>
</reference>
<keyword evidence="4 8" id="KW-0812">Transmembrane</keyword>
<evidence type="ECO:0000256" key="7">
    <source>
        <dbReference type="ARBA" id="ARBA00023136"/>
    </source>
</evidence>
<name>A0A7S1B2M6_NOCSC</name>
<feature type="repeat" description="Solcar" evidence="8">
    <location>
        <begin position="100"/>
        <end position="183"/>
    </location>
</feature>
<dbReference type="InterPro" id="IPR050391">
    <property type="entry name" value="Mito_Metabolite_Transporter"/>
</dbReference>
<accession>A0A7S1B2M6</accession>
<dbReference type="AlphaFoldDB" id="A0A7S1B2M6"/>
<keyword evidence="7 8" id="KW-0472">Membrane</keyword>
<dbReference type="PROSITE" id="PS50920">
    <property type="entry name" value="SOLCAR"/>
    <property type="match status" value="3"/>
</dbReference>
<dbReference type="PRINTS" id="PR00784">
    <property type="entry name" value="MTUNCOUPLING"/>
</dbReference>
<dbReference type="Pfam" id="PF00153">
    <property type="entry name" value="Mito_carr"/>
    <property type="match status" value="3"/>
</dbReference>
<dbReference type="InterPro" id="IPR023395">
    <property type="entry name" value="MCP_dom_sf"/>
</dbReference>
<evidence type="ECO:0000256" key="2">
    <source>
        <dbReference type="ARBA" id="ARBA00006375"/>
    </source>
</evidence>
<dbReference type="PANTHER" id="PTHR45618">
    <property type="entry name" value="MITOCHONDRIAL DICARBOXYLATE CARRIER-RELATED"/>
    <property type="match status" value="1"/>
</dbReference>
<evidence type="ECO:0000256" key="5">
    <source>
        <dbReference type="ARBA" id="ARBA00022737"/>
    </source>
</evidence>
<protein>
    <submittedName>
        <fullName evidence="10">Uncharacterized protein</fullName>
    </submittedName>
</protein>
<dbReference type="GO" id="GO:0055085">
    <property type="term" value="P:transmembrane transport"/>
    <property type="evidence" value="ECO:0007669"/>
    <property type="project" value="InterPro"/>
</dbReference>
<dbReference type="SUPFAM" id="SSF103506">
    <property type="entry name" value="Mitochondrial carrier"/>
    <property type="match status" value="1"/>
</dbReference>
<keyword evidence="5" id="KW-0677">Repeat</keyword>
<evidence type="ECO:0000313" key="10">
    <source>
        <dbReference type="EMBL" id="CAD8871754.1"/>
    </source>
</evidence>
<evidence type="ECO:0000256" key="8">
    <source>
        <dbReference type="PROSITE-ProRule" id="PRU00282"/>
    </source>
</evidence>
<evidence type="ECO:0000256" key="9">
    <source>
        <dbReference type="RuleBase" id="RU000488"/>
    </source>
</evidence>
<dbReference type="EMBL" id="HBFQ01064972">
    <property type="protein sequence ID" value="CAD8871754.1"/>
    <property type="molecule type" value="Transcribed_RNA"/>
</dbReference>
<evidence type="ECO:0000256" key="4">
    <source>
        <dbReference type="ARBA" id="ARBA00022692"/>
    </source>
</evidence>
<organism evidence="10">
    <name type="scientific">Noctiluca scintillans</name>
    <name type="common">Sea sparkle</name>
    <name type="synonym">Red tide dinoflagellate</name>
    <dbReference type="NCBI Taxonomy" id="2966"/>
    <lineage>
        <taxon>Eukaryota</taxon>
        <taxon>Sar</taxon>
        <taxon>Alveolata</taxon>
        <taxon>Dinophyceae</taxon>
        <taxon>Noctilucales</taxon>
        <taxon>Noctilucaceae</taxon>
        <taxon>Noctiluca</taxon>
    </lineage>
</organism>
<dbReference type="InterPro" id="IPR002067">
    <property type="entry name" value="MCP"/>
</dbReference>
<keyword evidence="3 9" id="KW-0813">Transport</keyword>
<keyword evidence="6" id="KW-1133">Transmembrane helix</keyword>
<comment type="subcellular location">
    <subcellularLocation>
        <location evidence="1">Membrane</location>
        <topology evidence="1">Multi-pass membrane protein</topology>
    </subcellularLocation>
</comment>
<gene>
    <name evidence="10" type="ORF">NSCI0253_LOCUS46111</name>
</gene>
<evidence type="ECO:0000256" key="6">
    <source>
        <dbReference type="ARBA" id="ARBA00022989"/>
    </source>
</evidence>
<dbReference type="Gene3D" id="1.50.40.10">
    <property type="entry name" value="Mitochondrial carrier domain"/>
    <property type="match status" value="1"/>
</dbReference>
<comment type="similarity">
    <text evidence="2 9">Belongs to the mitochondrial carrier (TC 2.A.29) family.</text>
</comment>
<dbReference type="InterPro" id="IPR018108">
    <property type="entry name" value="MCP_transmembrane"/>
</dbReference>
<proteinExistence type="inferred from homology"/>